<accession>A0ABT5N1R5</accession>
<proteinExistence type="predicted"/>
<dbReference type="Proteomes" id="UP001528673">
    <property type="component" value="Unassembled WGS sequence"/>
</dbReference>
<dbReference type="Gene3D" id="3.40.50.1820">
    <property type="entry name" value="alpha/beta hydrolase"/>
    <property type="match status" value="1"/>
</dbReference>
<organism evidence="1 2">
    <name type="scientific">Curvibacter cyanobacteriorum</name>
    <dbReference type="NCBI Taxonomy" id="3026422"/>
    <lineage>
        <taxon>Bacteria</taxon>
        <taxon>Pseudomonadati</taxon>
        <taxon>Pseudomonadota</taxon>
        <taxon>Betaproteobacteria</taxon>
        <taxon>Burkholderiales</taxon>
        <taxon>Comamonadaceae</taxon>
        <taxon>Curvibacter</taxon>
    </lineage>
</organism>
<reference evidence="1 2" key="1">
    <citation type="submission" date="2023-02" db="EMBL/GenBank/DDBJ databases">
        <title>Bacterial whole genomic sequence of Curvibacter sp. HBC61.</title>
        <authorList>
            <person name="Le V."/>
            <person name="Ko S.-R."/>
            <person name="Ahn C.-Y."/>
            <person name="Oh H.-M."/>
        </authorList>
    </citation>
    <scope>NUCLEOTIDE SEQUENCE [LARGE SCALE GENOMIC DNA]</scope>
    <source>
        <strain evidence="1 2">HBC61</strain>
    </source>
</reference>
<keyword evidence="2" id="KW-1185">Reference proteome</keyword>
<dbReference type="PANTHER" id="PTHR35602:SF3">
    <property type="entry name" value="ESTERASE YQIA"/>
    <property type="match status" value="1"/>
</dbReference>
<dbReference type="PANTHER" id="PTHR35602">
    <property type="entry name" value="ESTERASE YQIA-RELATED"/>
    <property type="match status" value="1"/>
</dbReference>
<dbReference type="EMBL" id="JAQSIP010000007">
    <property type="protein sequence ID" value="MDD0840032.1"/>
    <property type="molecule type" value="Genomic_DNA"/>
</dbReference>
<dbReference type="InterPro" id="IPR029058">
    <property type="entry name" value="AB_hydrolase_fold"/>
</dbReference>
<protein>
    <submittedName>
        <fullName evidence="1">Alpha/beta fold hydrolase</fullName>
    </submittedName>
</protein>
<dbReference type="RefSeq" id="WP_273952732.1">
    <property type="nucleotide sequence ID" value="NZ_JAQSIP010000007.1"/>
</dbReference>
<dbReference type="SUPFAM" id="SSF53474">
    <property type="entry name" value="alpha/beta-Hydrolases"/>
    <property type="match status" value="1"/>
</dbReference>
<dbReference type="InterPro" id="IPR008886">
    <property type="entry name" value="UPF0227/Esterase_YqiA"/>
</dbReference>
<gene>
    <name evidence="1" type="ORF">PSQ40_15720</name>
</gene>
<keyword evidence="1" id="KW-0378">Hydrolase</keyword>
<evidence type="ECO:0000313" key="1">
    <source>
        <dbReference type="EMBL" id="MDD0840032.1"/>
    </source>
</evidence>
<comment type="caution">
    <text evidence="1">The sequence shown here is derived from an EMBL/GenBank/DDBJ whole genome shotgun (WGS) entry which is preliminary data.</text>
</comment>
<dbReference type="GO" id="GO:0016787">
    <property type="term" value="F:hydrolase activity"/>
    <property type="evidence" value="ECO:0007669"/>
    <property type="project" value="UniProtKB-KW"/>
</dbReference>
<sequence length="199" mass="22468">MSAPSAATTHLLYLHGFRSSPQSAKARLMAEAVQRRHPQVHWWCPQLPPSPRAAVELLRQGLSLWPHDTMAVMGSSLGGFYASWVARHTGCRSVLINPAVDPARDLARYIGEQPFWHQPEMRFYFEPRYVDELHELAQEGEDPPGPEFALVAKGDEVLDWREMTARYPQAQLTLLEGGDHALSSFPDHLDAVFDFLQLV</sequence>
<dbReference type="Pfam" id="PF05728">
    <property type="entry name" value="UPF0227"/>
    <property type="match status" value="1"/>
</dbReference>
<name>A0ABT5N1R5_9BURK</name>
<evidence type="ECO:0000313" key="2">
    <source>
        <dbReference type="Proteomes" id="UP001528673"/>
    </source>
</evidence>